<protein>
    <recommendedName>
        <fullName evidence="2">DUF7888 domain-containing protein</fullName>
    </recommendedName>
</protein>
<evidence type="ECO:0000313" key="4">
    <source>
        <dbReference type="Proteomes" id="UP001314263"/>
    </source>
</evidence>
<gene>
    <name evidence="3" type="ORF">CVIRNUC_004197</name>
</gene>
<proteinExistence type="predicted"/>
<feature type="chain" id="PRO_5043505613" description="DUF7888 domain-containing protein" evidence="1">
    <location>
        <begin position="26"/>
        <end position="170"/>
    </location>
</feature>
<evidence type="ECO:0000313" key="3">
    <source>
        <dbReference type="EMBL" id="CAK0774732.1"/>
    </source>
</evidence>
<evidence type="ECO:0000256" key="1">
    <source>
        <dbReference type="SAM" id="SignalP"/>
    </source>
</evidence>
<keyword evidence="1" id="KW-0732">Signal</keyword>
<organism evidence="3 4">
    <name type="scientific">Coccomyxa viridis</name>
    <dbReference type="NCBI Taxonomy" id="1274662"/>
    <lineage>
        <taxon>Eukaryota</taxon>
        <taxon>Viridiplantae</taxon>
        <taxon>Chlorophyta</taxon>
        <taxon>core chlorophytes</taxon>
        <taxon>Trebouxiophyceae</taxon>
        <taxon>Trebouxiophyceae incertae sedis</taxon>
        <taxon>Coccomyxaceae</taxon>
        <taxon>Coccomyxa</taxon>
    </lineage>
</organism>
<sequence length="170" mass="18161">MDTRAVPCLLISALLLSSSSMSAEARRAQLGVPTQQDHPASSARQLKAKGAGGELTDLMIQVAQAISSTIQADKATREQFAGKTVANLYAKRPNYSFVTACTCQPHTMTGAFVQQHVECYYTLGTSQGYDVYAVKNGNKATFTLTGDGGDINWGFIGANIQRNGKTLSFT</sequence>
<dbReference type="EMBL" id="CAUYUE010000005">
    <property type="protein sequence ID" value="CAK0774732.1"/>
    <property type="molecule type" value="Genomic_DNA"/>
</dbReference>
<comment type="caution">
    <text evidence="3">The sequence shown here is derived from an EMBL/GenBank/DDBJ whole genome shotgun (WGS) entry which is preliminary data.</text>
</comment>
<keyword evidence="4" id="KW-1185">Reference proteome</keyword>
<feature type="signal peptide" evidence="1">
    <location>
        <begin position="1"/>
        <end position="25"/>
    </location>
</feature>
<dbReference type="InterPro" id="IPR057210">
    <property type="entry name" value="DUF7888"/>
</dbReference>
<name>A0AAV1I1Y4_9CHLO</name>
<feature type="domain" description="DUF7888" evidence="2">
    <location>
        <begin position="51"/>
        <end position="155"/>
    </location>
</feature>
<dbReference type="Pfam" id="PF25411">
    <property type="entry name" value="DUF7888"/>
    <property type="match status" value="1"/>
</dbReference>
<dbReference type="AlphaFoldDB" id="A0AAV1I1Y4"/>
<accession>A0AAV1I1Y4</accession>
<dbReference type="Proteomes" id="UP001314263">
    <property type="component" value="Unassembled WGS sequence"/>
</dbReference>
<reference evidence="3 4" key="1">
    <citation type="submission" date="2023-10" db="EMBL/GenBank/DDBJ databases">
        <authorList>
            <person name="Maclean D."/>
            <person name="Macfadyen A."/>
        </authorList>
    </citation>
    <scope>NUCLEOTIDE SEQUENCE [LARGE SCALE GENOMIC DNA]</scope>
</reference>
<evidence type="ECO:0000259" key="2">
    <source>
        <dbReference type="Pfam" id="PF25411"/>
    </source>
</evidence>